<evidence type="ECO:0000313" key="4">
    <source>
        <dbReference type="Proteomes" id="UP000887226"/>
    </source>
</evidence>
<feature type="chain" id="PRO_5040346848" evidence="2">
    <location>
        <begin position="22"/>
        <end position="112"/>
    </location>
</feature>
<evidence type="ECO:0000256" key="2">
    <source>
        <dbReference type="SAM" id="SignalP"/>
    </source>
</evidence>
<dbReference type="Proteomes" id="UP000887226">
    <property type="component" value="Unassembled WGS sequence"/>
</dbReference>
<evidence type="ECO:0000313" key="3">
    <source>
        <dbReference type="EMBL" id="KAG9240230.1"/>
    </source>
</evidence>
<feature type="signal peptide" evidence="2">
    <location>
        <begin position="1"/>
        <end position="21"/>
    </location>
</feature>
<sequence>MFLVLPFEGLCAGMILSEVIAENTATHVSTIKNFAVDSERFPNSYYTVLRNYEPKVFKNIILTSLFANTEGVDNPPELKKLLDDLTMSHDDDDDDDYFRPVRPPEGYKDVLS</sequence>
<keyword evidence="2" id="KW-0732">Signal</keyword>
<gene>
    <name evidence="3" type="ORF">BJ878DRAFT_484033</name>
</gene>
<dbReference type="AlphaFoldDB" id="A0A9P7YVY6"/>
<comment type="caution">
    <text evidence="3">The sequence shown here is derived from an EMBL/GenBank/DDBJ whole genome shotgun (WGS) entry which is preliminary data.</text>
</comment>
<proteinExistence type="predicted"/>
<keyword evidence="4" id="KW-1185">Reference proteome</keyword>
<feature type="region of interest" description="Disordered" evidence="1">
    <location>
        <begin position="87"/>
        <end position="112"/>
    </location>
</feature>
<reference evidence="3" key="1">
    <citation type="journal article" date="2021" name="IMA Fungus">
        <title>Genomic characterization of three marine fungi, including Emericellopsis atlantica sp. nov. with signatures of a generalist lifestyle and marine biomass degradation.</title>
        <authorList>
            <person name="Hagestad O.C."/>
            <person name="Hou L."/>
            <person name="Andersen J.H."/>
            <person name="Hansen E.H."/>
            <person name="Altermark B."/>
            <person name="Li C."/>
            <person name="Kuhnert E."/>
            <person name="Cox R.J."/>
            <person name="Crous P.W."/>
            <person name="Spatafora J.W."/>
            <person name="Lail K."/>
            <person name="Amirebrahimi M."/>
            <person name="Lipzen A."/>
            <person name="Pangilinan J."/>
            <person name="Andreopoulos W."/>
            <person name="Hayes R.D."/>
            <person name="Ng V."/>
            <person name="Grigoriev I.V."/>
            <person name="Jackson S.A."/>
            <person name="Sutton T.D.S."/>
            <person name="Dobson A.D.W."/>
            <person name="Rama T."/>
        </authorList>
    </citation>
    <scope>NUCLEOTIDE SEQUENCE</scope>
    <source>
        <strain evidence="3">TRa3180A</strain>
    </source>
</reference>
<dbReference type="EMBL" id="MU254528">
    <property type="protein sequence ID" value="KAG9240230.1"/>
    <property type="molecule type" value="Genomic_DNA"/>
</dbReference>
<accession>A0A9P7YVY6</accession>
<protein>
    <submittedName>
        <fullName evidence="3">Uncharacterized protein</fullName>
    </submittedName>
</protein>
<dbReference type="OrthoDB" id="2151789at2759"/>
<organism evidence="3 4">
    <name type="scientific">Calycina marina</name>
    <dbReference type="NCBI Taxonomy" id="1763456"/>
    <lineage>
        <taxon>Eukaryota</taxon>
        <taxon>Fungi</taxon>
        <taxon>Dikarya</taxon>
        <taxon>Ascomycota</taxon>
        <taxon>Pezizomycotina</taxon>
        <taxon>Leotiomycetes</taxon>
        <taxon>Helotiales</taxon>
        <taxon>Pezizellaceae</taxon>
        <taxon>Calycina</taxon>
    </lineage>
</organism>
<name>A0A9P7YVY6_9HELO</name>
<evidence type="ECO:0000256" key="1">
    <source>
        <dbReference type="SAM" id="MobiDB-lite"/>
    </source>
</evidence>